<dbReference type="AlphaFoldDB" id="A0A976QVI1"/>
<gene>
    <name evidence="2" type="ORF">MACK_001286</name>
</gene>
<proteinExistence type="predicted"/>
<feature type="region of interest" description="Disordered" evidence="1">
    <location>
        <begin position="836"/>
        <end position="1007"/>
    </location>
</feature>
<dbReference type="EMBL" id="CP056071">
    <property type="protein sequence ID" value="UKK01933.2"/>
    <property type="molecule type" value="Genomic_DNA"/>
</dbReference>
<evidence type="ECO:0000313" key="2">
    <source>
        <dbReference type="EMBL" id="UKK01933.2"/>
    </source>
</evidence>
<evidence type="ECO:0000313" key="3">
    <source>
        <dbReference type="Proteomes" id="UP000244811"/>
    </source>
</evidence>
<feature type="compositionally biased region" description="Polar residues" evidence="1">
    <location>
        <begin position="922"/>
        <end position="945"/>
    </location>
</feature>
<reference evidence="2" key="1">
    <citation type="submission" date="2022-07" db="EMBL/GenBank/DDBJ databases">
        <title>Evaluation of T. orientalis genome assembly methods using nanopore sequencing and analysis of variation between genomes.</title>
        <authorList>
            <person name="Yam J."/>
            <person name="Micallef M.L."/>
            <person name="Liu M."/>
            <person name="Djordjevic S.P."/>
            <person name="Bogema D.R."/>
            <person name="Jenkins C."/>
        </authorList>
    </citation>
    <scope>NUCLEOTIDE SEQUENCE</scope>
    <source>
        <strain evidence="2">Goon Nure</strain>
    </source>
</reference>
<sequence>MPYIYLDATDTKNHYGKDRTSVIKDLYTHCKLFTIYRHKSLRGSSKGNIQVYEKYNSSGFGPYVTLTPSLQYNTASLSHEEVYVNKYDPTNTPLLLVLFFKDNPNAKSRYYTRSTFQDDRAHRKNRRIYDLKLYNRETDIIFHLLEENDRLTNLLTFDISLRDTRRKGTKYNGDKILVKRLINIPTTKPDLVKLVQIVAPGGFLIYRHEPVYEYQQTPACFIYENQVLMRRNDGYPIPNTDIQNKKLNVNVYYDKGLDEPLLLEFGKRDTRSSGEDNLYYIGKKDSKGLYFEKLEPTTKELRALSLSTHGSVYSILKSANYGVLTGLLNVVKSVIEGAIIYHLDKNINDNDYKEGSIIVQSQILTSEPAISKHKHKPTTEDQNKTQLLYYKDLTIQLVPNDSIFGRIKLETLSNQKFAEITTYSLSGNDKEHLLMKLTNDKKVKYYLHRFNKNGSMWRQLSLQELKDAGVNVSNLRGTGLSQLLDKLLNEQSQSDNVKAVLNFISFSVNSIIVLLDEKVWYYQSDINRQTGYEIPPIDIDRNVINVINETKTSGTCVEKYGYRVCKHDLQIAGQFGRAKSDTGKVYLRFYLDGNYITLYDSTPTTTPIYLTYSPFNDYIWVYYYGDKDPRPLLFCYNDQAYRPSSKKDYESKWVKVENLKCTCQNDDNNKELLRVLSDVVGFLNEVELKLRKEFAKLKSGLIRSYGYIVQFFNDKYVEVKVTYHKVVDFDAYKHEPKEEGYRLGVIKYENGMPKETGLSYDLKLNLKSVTEYFDTKNYKHPLLVELEFYRDYDPNNSIGHYYSIGFDDGKKWNLMERNSGHDKEFFDQLDKLERREREKNQSLREAPKRTQPPSDDSKTQLQAANIQPALPGTPPQNKVQVKLPSEEASLSTTVAKEPAPGDTVSEGRFSRTGSTEDRPSESDSTQGNAEQPLTTQTSPEISSSRAVPENLPKGGSSESRGTEAGLGVDRSSHIGTPQGVTQREEASGKTSQVQRKEPGQQPGGQTVDEHLQLELNGNQREEQAPSVTPSINTEHREAGVTHLTIENRQDSQGIPNERITVIANEVRRIKRSLDESKYQPNIPVIAGGAASGVGLTGSVVGYFAYTKYCKAKAPIQK</sequence>
<dbReference type="Proteomes" id="UP000244811">
    <property type="component" value="Chromosome 2"/>
</dbReference>
<evidence type="ECO:0000256" key="1">
    <source>
        <dbReference type="SAM" id="MobiDB-lite"/>
    </source>
</evidence>
<accession>A0A976QVI1</accession>
<protein>
    <submittedName>
        <fullName evidence="2">Uncharacterized protein</fullName>
    </submittedName>
</protein>
<feature type="compositionally biased region" description="Polar residues" evidence="1">
    <location>
        <begin position="851"/>
        <end position="865"/>
    </location>
</feature>
<feature type="compositionally biased region" description="Basic and acidic residues" evidence="1">
    <location>
        <begin position="836"/>
        <end position="848"/>
    </location>
</feature>
<name>A0A976QVI1_THEOR</name>
<organism evidence="2 3">
    <name type="scientific">Theileria orientalis</name>
    <dbReference type="NCBI Taxonomy" id="68886"/>
    <lineage>
        <taxon>Eukaryota</taxon>
        <taxon>Sar</taxon>
        <taxon>Alveolata</taxon>
        <taxon>Apicomplexa</taxon>
        <taxon>Aconoidasida</taxon>
        <taxon>Piroplasmida</taxon>
        <taxon>Theileriidae</taxon>
        <taxon>Theileria</taxon>
    </lineage>
</organism>